<dbReference type="SUPFAM" id="SSF53474">
    <property type="entry name" value="alpha/beta-Hydrolases"/>
    <property type="match status" value="1"/>
</dbReference>
<dbReference type="PANTHER" id="PTHR43433:SF5">
    <property type="entry name" value="AB HYDROLASE-1 DOMAIN-CONTAINING PROTEIN"/>
    <property type="match status" value="1"/>
</dbReference>
<dbReference type="KEGG" id="bsto:C0V70_07390"/>
<dbReference type="GO" id="GO:0004806">
    <property type="term" value="F:triacylglycerol lipase activity"/>
    <property type="evidence" value="ECO:0007669"/>
    <property type="project" value="TreeGrafter"/>
</dbReference>
<dbReference type="InterPro" id="IPR029058">
    <property type="entry name" value="AB_hydrolase_fold"/>
</dbReference>
<dbReference type="AlphaFoldDB" id="A0A2K9NR10"/>
<dbReference type="InterPro" id="IPR050471">
    <property type="entry name" value="AB_hydrolase"/>
</dbReference>
<dbReference type="OrthoDB" id="9796770at2"/>
<dbReference type="EMBL" id="CP025704">
    <property type="protein sequence ID" value="AUN97932.1"/>
    <property type="molecule type" value="Genomic_DNA"/>
</dbReference>
<dbReference type="RefSeq" id="WP_102243225.1">
    <property type="nucleotide sequence ID" value="NZ_CP025704.1"/>
</dbReference>
<sequence length="451" mass="50602">MKLLAFTLASFLLAGKTFGFTLNPVYKNGLEVCQEHTEERSGEFFRYTSVPVNYQNPLAGQTLIYSYLKKAFNPKLPSVIFFTGGPGVSSRSSEFALEHYNVIFFEQRGISCSRPASEELFLDPTFYSTENTARDAALVARAYGLSLVSAYGHSYGTVAATVFASFYPELVKSLVLEGVVYKADKTLWRDPKKLRLIQDFFNQLPVEMKSKILKLSNTPGIPASWFSKVANMMMYLNNGLGSYQSFLEQVLLMDEESFSGFIHSFYGNPEKQEEEFSFGDVTMGMIGCQEMSMADTTLSMVSVFAGEQLTSNLVNEDQRNFCAPLNISHDQNRIYDAKKYPVSVPVSYLLGETDGATPLYQGLAHFNQVAKGQKQALILLKGGHLPMLDLLKENRLCHDPEDCQKLSQNRAATQVIERLLSGQMLKQTELEDFNGSGELKWKSLENYNEQN</sequence>
<dbReference type="Gene3D" id="3.40.50.1820">
    <property type="entry name" value="alpha/beta hydrolase"/>
    <property type="match status" value="1"/>
</dbReference>
<name>A0A2K9NR10_BACTC</name>
<keyword evidence="2" id="KW-1185">Reference proteome</keyword>
<dbReference type="PANTHER" id="PTHR43433">
    <property type="entry name" value="HYDROLASE, ALPHA/BETA FOLD FAMILY PROTEIN"/>
    <property type="match status" value="1"/>
</dbReference>
<evidence type="ECO:0000313" key="1">
    <source>
        <dbReference type="EMBL" id="AUN97932.1"/>
    </source>
</evidence>
<organism evidence="1 2">
    <name type="scientific">Bacteriovorax stolpii</name>
    <name type="common">Bdellovibrio stolpii</name>
    <dbReference type="NCBI Taxonomy" id="960"/>
    <lineage>
        <taxon>Bacteria</taxon>
        <taxon>Pseudomonadati</taxon>
        <taxon>Bdellovibrionota</taxon>
        <taxon>Bacteriovoracia</taxon>
        <taxon>Bacteriovoracales</taxon>
        <taxon>Bacteriovoracaceae</taxon>
        <taxon>Bacteriovorax</taxon>
    </lineage>
</organism>
<protein>
    <submittedName>
        <fullName evidence="1">Uncharacterized protein</fullName>
    </submittedName>
</protein>
<proteinExistence type="predicted"/>
<dbReference type="GO" id="GO:0046503">
    <property type="term" value="P:glycerolipid catabolic process"/>
    <property type="evidence" value="ECO:0007669"/>
    <property type="project" value="TreeGrafter"/>
</dbReference>
<dbReference type="InterPro" id="IPR000073">
    <property type="entry name" value="AB_hydrolase_1"/>
</dbReference>
<evidence type="ECO:0000313" key="2">
    <source>
        <dbReference type="Proteomes" id="UP000235584"/>
    </source>
</evidence>
<gene>
    <name evidence="1" type="ORF">C0V70_07390</name>
</gene>
<dbReference type="Pfam" id="PF00561">
    <property type="entry name" value="Abhydrolase_1"/>
    <property type="match status" value="1"/>
</dbReference>
<dbReference type="Proteomes" id="UP000235584">
    <property type="component" value="Chromosome"/>
</dbReference>
<accession>A0A2K9NR10</accession>
<reference evidence="1 2" key="1">
    <citation type="submission" date="2018-01" db="EMBL/GenBank/DDBJ databases">
        <title>Complete genome sequence of Bacteriovorax stolpii DSM12778.</title>
        <authorList>
            <person name="Tang B."/>
            <person name="Chang J."/>
        </authorList>
    </citation>
    <scope>NUCLEOTIDE SEQUENCE [LARGE SCALE GENOMIC DNA]</scope>
    <source>
        <strain evidence="1 2">DSM 12778</strain>
    </source>
</reference>